<protein>
    <submittedName>
        <fullName evidence="3">Helix-turn-helix transcriptional regulator</fullName>
    </submittedName>
</protein>
<feature type="domain" description="HTH cro/C1-type" evidence="2">
    <location>
        <begin position="7"/>
        <end position="61"/>
    </location>
</feature>
<keyword evidence="4" id="KW-1185">Reference proteome</keyword>
<evidence type="ECO:0000313" key="3">
    <source>
        <dbReference type="EMBL" id="WPK13390.1"/>
    </source>
</evidence>
<dbReference type="RefSeq" id="WP_319837914.1">
    <property type="nucleotide sequence ID" value="NZ_CP137624.1"/>
</dbReference>
<dbReference type="EMBL" id="CP137624">
    <property type="protein sequence ID" value="WPK13390.1"/>
    <property type="molecule type" value="Genomic_DNA"/>
</dbReference>
<evidence type="ECO:0000313" key="4">
    <source>
        <dbReference type="Proteomes" id="UP001322664"/>
    </source>
</evidence>
<keyword evidence="1" id="KW-0472">Membrane</keyword>
<dbReference type="InterPro" id="IPR001387">
    <property type="entry name" value="Cro/C1-type_HTH"/>
</dbReference>
<feature type="transmembrane region" description="Helical" evidence="1">
    <location>
        <begin position="105"/>
        <end position="123"/>
    </location>
</feature>
<dbReference type="Pfam" id="PF01381">
    <property type="entry name" value="HTH_3"/>
    <property type="match status" value="1"/>
</dbReference>
<reference evidence="3 4" key="1">
    <citation type="submission" date="2023-09" db="EMBL/GenBank/DDBJ databases">
        <authorList>
            <person name="Page C.A."/>
            <person name="Perez-Diaz I.M."/>
        </authorList>
    </citation>
    <scope>NUCLEOTIDE SEQUENCE [LARGE SCALE GENOMIC DNA]</scope>
    <source>
        <strain evidence="3 4">Ll15</strain>
    </source>
</reference>
<dbReference type="CDD" id="cd00093">
    <property type="entry name" value="HTH_XRE"/>
    <property type="match status" value="1"/>
</dbReference>
<keyword evidence="1" id="KW-1133">Transmembrane helix</keyword>
<evidence type="ECO:0000259" key="2">
    <source>
        <dbReference type="PROSITE" id="PS50943"/>
    </source>
</evidence>
<feature type="transmembrane region" description="Helical" evidence="1">
    <location>
        <begin position="130"/>
        <end position="150"/>
    </location>
</feature>
<dbReference type="Gene3D" id="1.10.260.40">
    <property type="entry name" value="lambda repressor-like DNA-binding domains"/>
    <property type="match status" value="1"/>
</dbReference>
<name>A0ABZ0S115_9BACI</name>
<dbReference type="PROSITE" id="PS50943">
    <property type="entry name" value="HTH_CROC1"/>
    <property type="match status" value="1"/>
</dbReference>
<dbReference type="Proteomes" id="UP001322664">
    <property type="component" value="Chromosome"/>
</dbReference>
<gene>
    <name evidence="3" type="ORF">R6U77_06860</name>
</gene>
<proteinExistence type="predicted"/>
<accession>A0ABZ0S115</accession>
<keyword evidence="1" id="KW-0812">Transmembrane</keyword>
<sequence length="158" mass="18121">MKLGEKIRSKRIELQLTQQQLADKVFVTRQTIFKWELDKSIPDPLTLTLLENALNSKLHAVDVSQTKGVQNMRLLQNILGVLLFGILFLPFRMGGVFIKKGWSNPLVRFIVIPILIVGYLLYINSLNMKAFYLIVGFSIALYLTTSVYFYSNNAYKES</sequence>
<dbReference type="SMART" id="SM00530">
    <property type="entry name" value="HTH_XRE"/>
    <property type="match status" value="1"/>
</dbReference>
<dbReference type="SUPFAM" id="SSF47413">
    <property type="entry name" value="lambda repressor-like DNA-binding domains"/>
    <property type="match status" value="1"/>
</dbReference>
<organism evidence="3 4">
    <name type="scientific">Lysinibacillus louembei</name>
    <dbReference type="NCBI Taxonomy" id="1470088"/>
    <lineage>
        <taxon>Bacteria</taxon>
        <taxon>Bacillati</taxon>
        <taxon>Bacillota</taxon>
        <taxon>Bacilli</taxon>
        <taxon>Bacillales</taxon>
        <taxon>Bacillaceae</taxon>
        <taxon>Lysinibacillus</taxon>
    </lineage>
</organism>
<feature type="transmembrane region" description="Helical" evidence="1">
    <location>
        <begin position="74"/>
        <end position="93"/>
    </location>
</feature>
<evidence type="ECO:0000256" key="1">
    <source>
        <dbReference type="SAM" id="Phobius"/>
    </source>
</evidence>
<dbReference type="InterPro" id="IPR010982">
    <property type="entry name" value="Lambda_DNA-bd_dom_sf"/>
</dbReference>